<protein>
    <recommendedName>
        <fullName evidence="2">adenylyl-sulfate kinase</fullName>
        <ecNumber evidence="2">2.7.1.25</ecNumber>
    </recommendedName>
</protein>
<evidence type="ECO:0000313" key="8">
    <source>
        <dbReference type="EMBL" id="GEL95184.1"/>
    </source>
</evidence>
<keyword evidence="4" id="KW-0547">Nucleotide-binding</keyword>
<dbReference type="NCBIfam" id="NF003013">
    <property type="entry name" value="PRK03846.1"/>
    <property type="match status" value="1"/>
</dbReference>
<name>A0A511JB31_9CELL</name>
<dbReference type="GO" id="GO:0004781">
    <property type="term" value="F:sulfate adenylyltransferase (ATP) activity"/>
    <property type="evidence" value="ECO:0007669"/>
    <property type="project" value="TreeGrafter"/>
</dbReference>
<dbReference type="OrthoDB" id="9804504at2"/>
<organism evidence="8 9">
    <name type="scientific">Cellulomonas composti</name>
    <dbReference type="NCBI Taxonomy" id="266130"/>
    <lineage>
        <taxon>Bacteria</taxon>
        <taxon>Bacillati</taxon>
        <taxon>Actinomycetota</taxon>
        <taxon>Actinomycetes</taxon>
        <taxon>Micrococcales</taxon>
        <taxon>Cellulomonadaceae</taxon>
        <taxon>Cellulomonas</taxon>
    </lineage>
</organism>
<evidence type="ECO:0000256" key="3">
    <source>
        <dbReference type="ARBA" id="ARBA00022679"/>
    </source>
</evidence>
<evidence type="ECO:0000313" key="9">
    <source>
        <dbReference type="Proteomes" id="UP000321720"/>
    </source>
</evidence>
<dbReference type="GO" id="GO:0010134">
    <property type="term" value="P:sulfate assimilation via adenylyl sulfate reduction"/>
    <property type="evidence" value="ECO:0007669"/>
    <property type="project" value="TreeGrafter"/>
</dbReference>
<keyword evidence="6" id="KW-1133">Transmembrane helix</keyword>
<dbReference type="PANTHER" id="PTHR42700:SF1">
    <property type="entry name" value="SULFATE ADENYLYLTRANSFERASE"/>
    <property type="match status" value="1"/>
</dbReference>
<dbReference type="GO" id="GO:0004020">
    <property type="term" value="F:adenylylsulfate kinase activity"/>
    <property type="evidence" value="ECO:0007669"/>
    <property type="project" value="InterPro"/>
</dbReference>
<dbReference type="GO" id="GO:0005524">
    <property type="term" value="F:ATP binding"/>
    <property type="evidence" value="ECO:0007669"/>
    <property type="project" value="InterPro"/>
</dbReference>
<dbReference type="CDD" id="cd02027">
    <property type="entry name" value="APSK"/>
    <property type="match status" value="1"/>
</dbReference>
<keyword evidence="5" id="KW-0067">ATP-binding</keyword>
<evidence type="ECO:0000256" key="1">
    <source>
        <dbReference type="ARBA" id="ARBA00001823"/>
    </source>
</evidence>
<dbReference type="AlphaFoldDB" id="A0A511JB31"/>
<dbReference type="InterPro" id="IPR050512">
    <property type="entry name" value="Sulf_AdTrans/APS_kinase"/>
</dbReference>
<accession>A0A511JB31</accession>
<keyword evidence="3" id="KW-0808">Transferase</keyword>
<evidence type="ECO:0000259" key="7">
    <source>
        <dbReference type="Pfam" id="PF01583"/>
    </source>
</evidence>
<sequence length="434" mass="45135">MTDDWARWGALPHVVLADADADAVELALGGGVPAERQPVVATGEPGPVVLADAENTPLAVRPAAGARLEPLRSRALRRGEDADPGFRLPADEVRVRVGAWTRGVAGTVLAVVLDDVIGVGDLAAAAERARELHAAGAVLLCLVGQPRPAHADDVPGAGVVRAAQAAREAVGVPTLVVAVPFSATARLEALAWPQDLPPTLEEIARAYGATDVLDLTAEPGPDRLAYTEVLRAREAVLAEHFPHASAGELSGALATGFTPGAVVLFTGLSGSGKSTVAKAVAARVAETSRRKVTVLDGDEVRHMLSAGLGFDRESRSQNVRRVGYVASLVAGAGGIVFAAAIAPYEADRADVRQRASAVASFVLVHVSTPLEVCEARDRKHLYARARAGDVPEFTGISAPYEEPTDADLVIDTSRLDLGEAVEVVLATLRERGVE</sequence>
<feature type="transmembrane region" description="Helical" evidence="6">
    <location>
        <begin position="322"/>
        <end position="344"/>
    </location>
</feature>
<evidence type="ECO:0000256" key="2">
    <source>
        <dbReference type="ARBA" id="ARBA00012121"/>
    </source>
</evidence>
<dbReference type="EC" id="2.7.1.25" evidence="2"/>
<dbReference type="InterPro" id="IPR002891">
    <property type="entry name" value="APS"/>
</dbReference>
<feature type="domain" description="APS kinase" evidence="7">
    <location>
        <begin position="260"/>
        <end position="411"/>
    </location>
</feature>
<evidence type="ECO:0000256" key="6">
    <source>
        <dbReference type="SAM" id="Phobius"/>
    </source>
</evidence>
<dbReference type="InterPro" id="IPR059117">
    <property type="entry name" value="APS_kinase_dom"/>
</dbReference>
<dbReference type="RefSeq" id="WP_146842828.1">
    <property type="nucleotide sequence ID" value="NZ_BJWG01000007.1"/>
</dbReference>
<keyword evidence="9" id="KW-1185">Reference proteome</keyword>
<reference evidence="8 9" key="1">
    <citation type="submission" date="2019-07" db="EMBL/GenBank/DDBJ databases">
        <title>Whole genome shotgun sequence of Cellulomonas composti NBRC 100758.</title>
        <authorList>
            <person name="Hosoyama A."/>
            <person name="Uohara A."/>
            <person name="Ohji S."/>
            <person name="Ichikawa N."/>
        </authorList>
    </citation>
    <scope>NUCLEOTIDE SEQUENCE [LARGE SCALE GENOMIC DNA]</scope>
    <source>
        <strain evidence="8 9">NBRC 100758</strain>
    </source>
</reference>
<dbReference type="GO" id="GO:0019379">
    <property type="term" value="P:sulfate assimilation, phosphoadenylyl sulfate reduction by phosphoadenylyl-sulfate reductase (thioredoxin)"/>
    <property type="evidence" value="ECO:0007669"/>
    <property type="project" value="TreeGrafter"/>
</dbReference>
<evidence type="ECO:0000256" key="5">
    <source>
        <dbReference type="ARBA" id="ARBA00022840"/>
    </source>
</evidence>
<dbReference type="PANTHER" id="PTHR42700">
    <property type="entry name" value="SULFATE ADENYLYLTRANSFERASE"/>
    <property type="match status" value="1"/>
</dbReference>
<dbReference type="SUPFAM" id="SSF52540">
    <property type="entry name" value="P-loop containing nucleoside triphosphate hydrolases"/>
    <property type="match status" value="1"/>
</dbReference>
<dbReference type="GO" id="GO:0005737">
    <property type="term" value="C:cytoplasm"/>
    <property type="evidence" value="ECO:0007669"/>
    <property type="project" value="TreeGrafter"/>
</dbReference>
<keyword evidence="6" id="KW-0812">Transmembrane</keyword>
<comment type="catalytic activity">
    <reaction evidence="1">
        <text>adenosine 5'-phosphosulfate + ATP = 3'-phosphoadenylyl sulfate + ADP + H(+)</text>
        <dbReference type="Rhea" id="RHEA:24152"/>
        <dbReference type="ChEBI" id="CHEBI:15378"/>
        <dbReference type="ChEBI" id="CHEBI:30616"/>
        <dbReference type="ChEBI" id="CHEBI:58243"/>
        <dbReference type="ChEBI" id="CHEBI:58339"/>
        <dbReference type="ChEBI" id="CHEBI:456216"/>
        <dbReference type="EC" id="2.7.1.25"/>
    </reaction>
</comment>
<dbReference type="NCBIfam" id="TIGR00455">
    <property type="entry name" value="apsK"/>
    <property type="match status" value="1"/>
</dbReference>
<dbReference type="Pfam" id="PF01583">
    <property type="entry name" value="APS_kinase"/>
    <property type="match status" value="1"/>
</dbReference>
<keyword evidence="6" id="KW-0472">Membrane</keyword>
<comment type="caution">
    <text evidence="8">The sequence shown here is derived from an EMBL/GenBank/DDBJ whole genome shotgun (WGS) entry which is preliminary data.</text>
</comment>
<proteinExistence type="predicted"/>
<dbReference type="EMBL" id="BJWG01000007">
    <property type="protein sequence ID" value="GEL95184.1"/>
    <property type="molecule type" value="Genomic_DNA"/>
</dbReference>
<dbReference type="Gene3D" id="3.40.50.300">
    <property type="entry name" value="P-loop containing nucleotide triphosphate hydrolases"/>
    <property type="match status" value="1"/>
</dbReference>
<gene>
    <name evidence="8" type="ORF">CCO02nite_18420</name>
</gene>
<dbReference type="InterPro" id="IPR027417">
    <property type="entry name" value="P-loop_NTPase"/>
</dbReference>
<dbReference type="Proteomes" id="UP000321720">
    <property type="component" value="Unassembled WGS sequence"/>
</dbReference>
<evidence type="ECO:0000256" key="4">
    <source>
        <dbReference type="ARBA" id="ARBA00022741"/>
    </source>
</evidence>